<comment type="caution">
    <text evidence="3">The sequence shown here is derived from an EMBL/GenBank/DDBJ whole genome shotgun (WGS) entry which is preliminary data.</text>
</comment>
<evidence type="ECO:0000256" key="1">
    <source>
        <dbReference type="SAM" id="MobiDB-lite"/>
    </source>
</evidence>
<dbReference type="InterPro" id="IPR012334">
    <property type="entry name" value="Pectin_lyas_fold"/>
</dbReference>
<sequence>MVGNTITGPYTQGIAVSSGNGDRSGRWTTPGLVDDNEVSGIAAGGAAISLYGAKVQVSRNRVHDNDGPGISSQSALAGGAAVVIADNLVRANGGPGVSVTTGITDYITSNTIVGNNGAQVAIDVKSYSPAFVRNNIIAAHDGTIASYSGPVAAAPLVGIRTDPAAWSSTVIESNIVDVPGGTAYSNGSATYADAAALRQAGKGAHEITADPGLNADGTLKASSPAIDSADSGADGELDTDLGNAPRVNVPSVADTGLGPRSYDDRGAEEYGSTSPGTRSPAPTMPILPHTDCGKAAVSPELPADITDEPSLSSTDLPPQGSSGHNLFQGIPAVVHAHSSGGTGGVVCYKFAVSLIGSNPVGTTVVAADAQGDADLIISGYASGVQVVNVVAIDAAGYQSPQGTYMFYAVSGGTDYTMRLTTAGVSGQPLAMDVTGQAVSNVLPIPLPPGYSYLFSFGDGSQAVAQTGTTVRHVFPRPGTYAIAARLLDETGAIVTENAQYVSISVPVATPPDGGGTTTPPGGGTTTPPGGGTTTPPGGGTTTPPPGGGTGTTPPATGVTVDRIAGNDRFETGVNVSKNQWQAGQAGAVVLARGGTFPDALSGVPLAAHRHGPLLLTDTTSLSPIVAAEIRRVLGPDTSKTVYILGGTGAITTDVEKAVRALGYQVVRYGGKDRFATALQVAQSFGATRHVVVATGQNFPDALSAGPLGAVEDAPIVLSDDHNLDPTTAAFVASHTAIETVGGQADTAVRAHVGLAGKTYLPLWGHDRYSTSKTVAQAVVAAAGHAPAGVGLASGTNFPDALTGGAFVANAGRPLLLTDPASLPGPIGDELAALAGQLRTVTIFGGRNSVSDAVAAQVAARVQRR</sequence>
<dbReference type="SUPFAM" id="SSF51126">
    <property type="entry name" value="Pectin lyase-like"/>
    <property type="match status" value="1"/>
</dbReference>
<name>A0ABN2UV23_9ACTN</name>
<feature type="compositionally biased region" description="Polar residues" evidence="1">
    <location>
        <begin position="1"/>
        <end position="21"/>
    </location>
</feature>
<feature type="compositionally biased region" description="Gly residues" evidence="1">
    <location>
        <begin position="512"/>
        <end position="540"/>
    </location>
</feature>
<dbReference type="InterPro" id="IPR011050">
    <property type="entry name" value="Pectin_lyase_fold/virulence"/>
</dbReference>
<dbReference type="Pfam" id="PF00801">
    <property type="entry name" value="PKD"/>
    <property type="match status" value="1"/>
</dbReference>
<proteinExistence type="predicted"/>
<evidence type="ECO:0000313" key="3">
    <source>
        <dbReference type="EMBL" id="GAA2043405.1"/>
    </source>
</evidence>
<feature type="region of interest" description="Disordered" evidence="1">
    <location>
        <begin position="1"/>
        <end position="27"/>
    </location>
</feature>
<dbReference type="InterPro" id="IPR035986">
    <property type="entry name" value="PKD_dom_sf"/>
</dbReference>
<dbReference type="InterPro" id="IPR039448">
    <property type="entry name" value="Beta_helix"/>
</dbReference>
<dbReference type="InterPro" id="IPR007253">
    <property type="entry name" value="Cell_wall-bd_2"/>
</dbReference>
<dbReference type="SUPFAM" id="SSF49299">
    <property type="entry name" value="PKD domain"/>
    <property type="match status" value="1"/>
</dbReference>
<evidence type="ECO:0000259" key="2">
    <source>
        <dbReference type="PROSITE" id="PS50093"/>
    </source>
</evidence>
<keyword evidence="4" id="KW-1185">Reference proteome</keyword>
<dbReference type="Pfam" id="PF04122">
    <property type="entry name" value="CW_binding_2"/>
    <property type="match status" value="3"/>
</dbReference>
<dbReference type="InterPro" id="IPR051922">
    <property type="entry name" value="Bact_Sporulation_Assoc"/>
</dbReference>
<dbReference type="InterPro" id="IPR013783">
    <property type="entry name" value="Ig-like_fold"/>
</dbReference>
<dbReference type="Gene3D" id="2.60.40.10">
    <property type="entry name" value="Immunoglobulins"/>
    <property type="match status" value="1"/>
</dbReference>
<dbReference type="EMBL" id="BAAAQN010000035">
    <property type="protein sequence ID" value="GAA2043405.1"/>
    <property type="molecule type" value="Genomic_DNA"/>
</dbReference>
<dbReference type="InterPro" id="IPR006626">
    <property type="entry name" value="PbH1"/>
</dbReference>
<reference evidence="3 4" key="1">
    <citation type="journal article" date="2019" name="Int. J. Syst. Evol. Microbiol.">
        <title>The Global Catalogue of Microorganisms (GCM) 10K type strain sequencing project: providing services to taxonomists for standard genome sequencing and annotation.</title>
        <authorList>
            <consortium name="The Broad Institute Genomics Platform"/>
            <consortium name="The Broad Institute Genome Sequencing Center for Infectious Disease"/>
            <person name="Wu L."/>
            <person name="Ma J."/>
        </authorList>
    </citation>
    <scope>NUCLEOTIDE SEQUENCE [LARGE SCALE GENOMIC DNA]</scope>
    <source>
        <strain evidence="3 4">JCM 16014</strain>
    </source>
</reference>
<gene>
    <name evidence="3" type="ORF">GCM10009839_53250</name>
</gene>
<feature type="region of interest" description="Disordered" evidence="1">
    <location>
        <begin position="505"/>
        <end position="557"/>
    </location>
</feature>
<dbReference type="SMART" id="SM00710">
    <property type="entry name" value="PbH1"/>
    <property type="match status" value="3"/>
</dbReference>
<dbReference type="Gene3D" id="2.160.20.10">
    <property type="entry name" value="Single-stranded right-handed beta-helix, Pectin lyase-like"/>
    <property type="match status" value="1"/>
</dbReference>
<feature type="compositionally biased region" description="Polar residues" evidence="1">
    <location>
        <begin position="309"/>
        <end position="324"/>
    </location>
</feature>
<dbReference type="PANTHER" id="PTHR30032:SF8">
    <property type="entry name" value="GERMINATION-SPECIFIC N-ACETYLMURAMOYL-L-ALANINE AMIDASE"/>
    <property type="match status" value="1"/>
</dbReference>
<protein>
    <recommendedName>
        <fullName evidence="2">PKD domain-containing protein</fullName>
    </recommendedName>
</protein>
<dbReference type="Gene3D" id="3.40.50.12090">
    <property type="match status" value="2"/>
</dbReference>
<dbReference type="InterPro" id="IPR000601">
    <property type="entry name" value="PKD_dom"/>
</dbReference>
<dbReference type="PANTHER" id="PTHR30032">
    <property type="entry name" value="N-ACETYLMURAMOYL-L-ALANINE AMIDASE-RELATED"/>
    <property type="match status" value="1"/>
</dbReference>
<dbReference type="RefSeq" id="WP_344668386.1">
    <property type="nucleotide sequence ID" value="NZ_BAAAQN010000035.1"/>
</dbReference>
<dbReference type="Pfam" id="PF13229">
    <property type="entry name" value="Beta_helix"/>
    <property type="match status" value="1"/>
</dbReference>
<feature type="region of interest" description="Disordered" evidence="1">
    <location>
        <begin position="207"/>
        <end position="324"/>
    </location>
</feature>
<dbReference type="PROSITE" id="PS50093">
    <property type="entry name" value="PKD"/>
    <property type="match status" value="1"/>
</dbReference>
<organism evidence="3 4">
    <name type="scientific">Catenulispora yoronensis</name>
    <dbReference type="NCBI Taxonomy" id="450799"/>
    <lineage>
        <taxon>Bacteria</taxon>
        <taxon>Bacillati</taxon>
        <taxon>Actinomycetota</taxon>
        <taxon>Actinomycetes</taxon>
        <taxon>Catenulisporales</taxon>
        <taxon>Catenulisporaceae</taxon>
        <taxon>Catenulispora</taxon>
    </lineage>
</organism>
<accession>A0ABN2UV23</accession>
<dbReference type="Proteomes" id="UP001500751">
    <property type="component" value="Unassembled WGS sequence"/>
</dbReference>
<evidence type="ECO:0000313" key="4">
    <source>
        <dbReference type="Proteomes" id="UP001500751"/>
    </source>
</evidence>
<feature type="domain" description="PKD" evidence="2">
    <location>
        <begin position="448"/>
        <end position="495"/>
    </location>
</feature>